<dbReference type="InterPro" id="IPR026881">
    <property type="entry name" value="WYL_dom"/>
</dbReference>
<dbReference type="PANTHER" id="PTHR34580:SF1">
    <property type="entry name" value="PROTEIN PAFC"/>
    <property type="match status" value="1"/>
</dbReference>
<dbReference type="Proteomes" id="UP000017818">
    <property type="component" value="Unassembled WGS sequence"/>
</dbReference>
<reference evidence="2 3" key="1">
    <citation type="submission" date="2012-05" db="EMBL/GenBank/DDBJ databases">
        <title>The Genome Sequence of Eubacteriaceae bacterium CM2.</title>
        <authorList>
            <consortium name="The Broad Institute Genome Sequencing Platform"/>
            <person name="Earl A."/>
            <person name="Ward D."/>
            <person name="Feldgarden M."/>
            <person name="Gevers D."/>
            <person name="Sizova M."/>
            <person name="Hazen A."/>
            <person name="Epstein S."/>
            <person name="Walker B."/>
            <person name="Young S.K."/>
            <person name="Zeng Q."/>
            <person name="Gargeya S."/>
            <person name="Fitzgerald M."/>
            <person name="Haas B."/>
            <person name="Abouelleil A."/>
            <person name="Alvarado L."/>
            <person name="Arachchi H.M."/>
            <person name="Berlin A."/>
            <person name="Chapman S.B."/>
            <person name="Goldberg J."/>
            <person name="Griggs A."/>
            <person name="Gujja S."/>
            <person name="Hansen M."/>
            <person name="Howarth C."/>
            <person name="Imamovic A."/>
            <person name="Larimer J."/>
            <person name="McCowen C."/>
            <person name="Montmayeur A."/>
            <person name="Murphy C."/>
            <person name="Neiman D."/>
            <person name="Pearson M."/>
            <person name="Priest M."/>
            <person name="Roberts A."/>
            <person name="Saif S."/>
            <person name="Shea T."/>
            <person name="Sisk P."/>
            <person name="Sykes S."/>
            <person name="Wortman J."/>
            <person name="Nusbaum C."/>
            <person name="Birren B."/>
        </authorList>
    </citation>
    <scope>NUCLEOTIDE SEQUENCE [LARGE SCALE GENOMIC DNA]</scope>
    <source>
        <strain evidence="2 3">CM2</strain>
    </source>
</reference>
<organism evidence="2 3">
    <name type="scientific">Peptoanaerobacter stomatis</name>
    <dbReference type="NCBI Taxonomy" id="796937"/>
    <lineage>
        <taxon>Bacteria</taxon>
        <taxon>Bacillati</taxon>
        <taxon>Bacillota</taxon>
        <taxon>Clostridia</taxon>
        <taxon>Peptostreptococcales</taxon>
        <taxon>Filifactoraceae</taxon>
        <taxon>Peptoanaerobacter</taxon>
    </lineage>
</organism>
<dbReference type="InterPro" id="IPR051534">
    <property type="entry name" value="CBASS_pafABC_assoc_protein"/>
</dbReference>
<evidence type="ECO:0000259" key="1">
    <source>
        <dbReference type="Pfam" id="PF13280"/>
    </source>
</evidence>
<dbReference type="HOGENOM" id="CLU_053686_1_0_9"/>
<comment type="caution">
    <text evidence="2">The sequence shown here is derived from an EMBL/GenBank/DDBJ whole genome shotgun (WGS) entry which is preliminary data.</text>
</comment>
<dbReference type="AlphaFoldDB" id="V9HJN9"/>
<dbReference type="PATRIC" id="fig|796939.3.peg.1588"/>
<accession>V9HJN9</accession>
<sequence length="352" mass="41744">MFAIQAKKLIIMNILDILKKYSDEDHRLSQKDIADILKSKYEMVADRRAIKRNIMNLIDFGYDIEYSEKVRNIVDKNGNEEETILLSDFYLNSGFTDVELRLLIDGVLSSKNMPHTHQKKLIEKIENLSNKYFKSKVQYIGSISDNSIQNKELFYIIEILDEAISKNKKVSFYYNDYGMDKKLNPKKNNDGIEKEYIVNPYQMAVANGRYYLICNYDKYDNMSNYRVDKISNIKILKEKRKSIKKVKDYKDGLNMQKHMAEHIYMFAGESIRVEMQAKKYIVSELIDWFGKNIEFRNETEDEIVAVVNINKNAMRRWALQYALHVRITQPQELVDILKKDIQDAYNNYYFDF</sequence>
<proteinExistence type="predicted"/>
<dbReference type="PANTHER" id="PTHR34580">
    <property type="match status" value="1"/>
</dbReference>
<evidence type="ECO:0000313" key="2">
    <source>
        <dbReference type="EMBL" id="EHL15238.1"/>
    </source>
</evidence>
<dbReference type="Pfam" id="PF13280">
    <property type="entry name" value="WYL"/>
    <property type="match status" value="1"/>
</dbReference>
<name>V9HJN9_9FIRM</name>
<dbReference type="PROSITE" id="PS52050">
    <property type="entry name" value="WYL"/>
    <property type="match status" value="1"/>
</dbReference>
<feature type="domain" description="WYL" evidence="1">
    <location>
        <begin position="157"/>
        <end position="234"/>
    </location>
</feature>
<protein>
    <recommendedName>
        <fullName evidence="1">WYL domain-containing protein</fullName>
    </recommendedName>
</protein>
<evidence type="ECO:0000313" key="3">
    <source>
        <dbReference type="Proteomes" id="UP000017818"/>
    </source>
</evidence>
<dbReference type="EMBL" id="AFZF02000004">
    <property type="protein sequence ID" value="EHL15238.1"/>
    <property type="molecule type" value="Genomic_DNA"/>
</dbReference>
<gene>
    <name evidence="2" type="ORF">HMPREF9630_00607</name>
</gene>